<dbReference type="OrthoDB" id="5121696at2"/>
<keyword evidence="1" id="KW-0472">Membrane</keyword>
<feature type="transmembrane region" description="Helical" evidence="1">
    <location>
        <begin position="33"/>
        <end position="52"/>
    </location>
</feature>
<evidence type="ECO:0000313" key="2">
    <source>
        <dbReference type="EMBL" id="TQM61027.1"/>
    </source>
</evidence>
<keyword evidence="1" id="KW-0812">Transmembrane</keyword>
<dbReference type="AlphaFoldDB" id="A0A543HRQ2"/>
<gene>
    <name evidence="2" type="ORF">FB466_1954</name>
</gene>
<evidence type="ECO:0000313" key="3">
    <source>
        <dbReference type="Proteomes" id="UP000318331"/>
    </source>
</evidence>
<evidence type="ECO:0000256" key="1">
    <source>
        <dbReference type="SAM" id="Phobius"/>
    </source>
</evidence>
<proteinExistence type="predicted"/>
<feature type="transmembrane region" description="Helical" evidence="1">
    <location>
        <begin position="6"/>
        <end position="21"/>
    </location>
</feature>
<keyword evidence="3" id="KW-1185">Reference proteome</keyword>
<name>A0A543HRQ2_9MICO</name>
<comment type="caution">
    <text evidence="2">The sequence shown here is derived from an EMBL/GenBank/DDBJ whole genome shotgun (WGS) entry which is preliminary data.</text>
</comment>
<keyword evidence="1" id="KW-1133">Transmembrane helix</keyword>
<sequence length="96" mass="10363">MELIFVVLLGILIGLVARYALPGRATYGVVVQLALGAAVSAAVWVGLTLLGLAWDGGWIWAITLTVTALVCVTFSLTLPRIRARKTELRLRELSRS</sequence>
<reference evidence="2 3" key="1">
    <citation type="submission" date="2019-06" db="EMBL/GenBank/DDBJ databases">
        <title>Sequencing the genomes of 1000 actinobacteria strains.</title>
        <authorList>
            <person name="Klenk H.-P."/>
        </authorList>
    </citation>
    <scope>NUCLEOTIDE SEQUENCE [LARGE SCALE GENOMIC DNA]</scope>
    <source>
        <strain evidence="2 3">DSM 18031</strain>
    </source>
</reference>
<dbReference type="Proteomes" id="UP000318331">
    <property type="component" value="Unassembled WGS sequence"/>
</dbReference>
<organism evidence="2 3">
    <name type="scientific">Klugiella xanthotipulae</name>
    <dbReference type="NCBI Taxonomy" id="244735"/>
    <lineage>
        <taxon>Bacteria</taxon>
        <taxon>Bacillati</taxon>
        <taxon>Actinomycetota</taxon>
        <taxon>Actinomycetes</taxon>
        <taxon>Micrococcales</taxon>
        <taxon>Microbacteriaceae</taxon>
        <taxon>Klugiella</taxon>
    </lineage>
</organism>
<accession>A0A543HRQ2</accession>
<feature type="transmembrane region" description="Helical" evidence="1">
    <location>
        <begin position="58"/>
        <end position="81"/>
    </location>
</feature>
<dbReference type="RefSeq" id="WP_141918032.1">
    <property type="nucleotide sequence ID" value="NZ_BAAAYS010000016.1"/>
</dbReference>
<protein>
    <submittedName>
        <fullName evidence="2">Uncharacterized protein</fullName>
    </submittedName>
</protein>
<dbReference type="EMBL" id="VFPN01000003">
    <property type="protein sequence ID" value="TQM61027.1"/>
    <property type="molecule type" value="Genomic_DNA"/>
</dbReference>